<evidence type="ECO:0000313" key="2">
    <source>
        <dbReference type="Proteomes" id="UP001732700"/>
    </source>
</evidence>
<protein>
    <submittedName>
        <fullName evidence="1">Uncharacterized protein</fullName>
    </submittedName>
</protein>
<proteinExistence type="predicted"/>
<name>A0ACD5UWK5_AVESA</name>
<dbReference type="EnsemblPlants" id="AVESA.00010b.r2.2DG0332240.1">
    <property type="protein sequence ID" value="AVESA.00010b.r2.2DG0332240.1.CDS.1"/>
    <property type="gene ID" value="AVESA.00010b.r2.2DG0332240"/>
</dbReference>
<dbReference type="Proteomes" id="UP001732700">
    <property type="component" value="Chromosome 2D"/>
</dbReference>
<keyword evidence="2" id="KW-1185">Reference proteome</keyword>
<accession>A0ACD5UWK5</accession>
<sequence length="335" mass="37430">MPSTAVTSCYRIFGGFGNPRPYLADHPRGARFCGSFPGGWFVVALEQIRGHALLNLRSSERVQLPDRVRIRERFYLDTGADMHLKNNTRKCPVFVRTATMSAAPPAGGGAGACVVAALTNGPTNIAFWRPGMDCWSTTKTQIRADAEDLAFHDGWFYAVTPREELFRYKVSSRANGAIKVRGHGSTLYESWQAPLVSGEIVSRYLLPSASGKDLLMVKRYVHPVRGTWRFQVFTLLQQQAEGGPAFCRRFYRMWGQVLFVGRGCSKAFDTGSRQAGCIYFLDDIGRGSVLQQKHYLCTDTGSFSCLTSPRHPDEINHCLPKGIPSETSPWIWYLQ</sequence>
<reference evidence="1" key="1">
    <citation type="submission" date="2021-05" db="EMBL/GenBank/DDBJ databases">
        <authorList>
            <person name="Scholz U."/>
            <person name="Mascher M."/>
            <person name="Fiebig A."/>
        </authorList>
    </citation>
    <scope>NUCLEOTIDE SEQUENCE [LARGE SCALE GENOMIC DNA]</scope>
</reference>
<evidence type="ECO:0000313" key="1">
    <source>
        <dbReference type="EnsemblPlants" id="AVESA.00010b.r2.2DG0332240.1.CDS.1"/>
    </source>
</evidence>
<reference evidence="1" key="2">
    <citation type="submission" date="2025-09" db="UniProtKB">
        <authorList>
            <consortium name="EnsemblPlants"/>
        </authorList>
    </citation>
    <scope>IDENTIFICATION</scope>
</reference>
<organism evidence="1 2">
    <name type="scientific">Avena sativa</name>
    <name type="common">Oat</name>
    <dbReference type="NCBI Taxonomy" id="4498"/>
    <lineage>
        <taxon>Eukaryota</taxon>
        <taxon>Viridiplantae</taxon>
        <taxon>Streptophyta</taxon>
        <taxon>Embryophyta</taxon>
        <taxon>Tracheophyta</taxon>
        <taxon>Spermatophyta</taxon>
        <taxon>Magnoliopsida</taxon>
        <taxon>Liliopsida</taxon>
        <taxon>Poales</taxon>
        <taxon>Poaceae</taxon>
        <taxon>BOP clade</taxon>
        <taxon>Pooideae</taxon>
        <taxon>Poodae</taxon>
        <taxon>Poeae</taxon>
        <taxon>Poeae Chloroplast Group 1 (Aveneae type)</taxon>
        <taxon>Aveninae</taxon>
        <taxon>Avena</taxon>
    </lineage>
</organism>